<dbReference type="EMBL" id="HE965806">
    <property type="protein sequence ID" value="CCJ56726.1"/>
    <property type="molecule type" value="Genomic_DNA"/>
</dbReference>
<evidence type="ECO:0000256" key="2">
    <source>
        <dbReference type="ARBA" id="ARBA00023015"/>
    </source>
</evidence>
<dbReference type="RefSeq" id="WP_010926857.1">
    <property type="nucleotide sequence ID" value="NC_019382.1"/>
</dbReference>
<dbReference type="PANTHER" id="PTHR30419:SF8">
    <property type="entry name" value="NITROGEN ASSIMILATION TRANSCRIPTIONAL ACTIVATOR-RELATED"/>
    <property type="match status" value="1"/>
</dbReference>
<dbReference type="GO" id="GO:0003677">
    <property type="term" value="F:DNA binding"/>
    <property type="evidence" value="ECO:0007669"/>
    <property type="project" value="UniProtKB-KW"/>
</dbReference>
<dbReference type="PROSITE" id="PS50931">
    <property type="entry name" value="HTH_LYSR"/>
    <property type="match status" value="1"/>
</dbReference>
<dbReference type="PANTHER" id="PTHR30419">
    <property type="entry name" value="HTH-TYPE TRANSCRIPTIONAL REGULATOR YBHD"/>
    <property type="match status" value="1"/>
</dbReference>
<dbReference type="SUPFAM" id="SSF46785">
    <property type="entry name" value="Winged helix' DNA-binding domain"/>
    <property type="match status" value="1"/>
</dbReference>
<evidence type="ECO:0000256" key="4">
    <source>
        <dbReference type="ARBA" id="ARBA00023163"/>
    </source>
</evidence>
<proteinExistence type="inferred from homology"/>
<dbReference type="InterPro" id="IPR036390">
    <property type="entry name" value="WH_DNA-bd_sf"/>
</dbReference>
<gene>
    <name evidence="6" type="ORF">BN112_4812</name>
</gene>
<dbReference type="InterPro" id="IPR000847">
    <property type="entry name" value="LysR_HTH_N"/>
</dbReference>
<evidence type="ECO:0000256" key="3">
    <source>
        <dbReference type="ARBA" id="ARBA00023125"/>
    </source>
</evidence>
<dbReference type="InterPro" id="IPR005119">
    <property type="entry name" value="LysR_subst-bd"/>
</dbReference>
<dbReference type="Pfam" id="PF03466">
    <property type="entry name" value="LysR_substrate"/>
    <property type="match status" value="1"/>
</dbReference>
<dbReference type="Proteomes" id="UP000007564">
    <property type="component" value="Chromosome"/>
</dbReference>
<dbReference type="Pfam" id="PF00126">
    <property type="entry name" value="HTH_1"/>
    <property type="match status" value="1"/>
</dbReference>
<dbReference type="SUPFAM" id="SSF53850">
    <property type="entry name" value="Periplasmic binding protein-like II"/>
    <property type="match status" value="1"/>
</dbReference>
<dbReference type="Gene3D" id="3.40.190.290">
    <property type="match status" value="1"/>
</dbReference>
<sequence length="329" mass="35865">MQKSAARGLGHIRIKHLRLLELVVQYGSLRKAAEGLHLSEPAASQMLREVESTFGVTLFERGRRGMRPNPFADVLVGRVRVILRELHEMQADVAELEHRQGVSIDLGALPRCLHTLVPTTLVRLFGAGFRSRVRIAEGTSRQLLDALDQGAIDIAVTRLLESHAGLAGARNFDSAVLYEEAIAIVCSTDHPLSAVDTVTLDMLTQYDWVLPPSTSITGKLIEEEFVSAGLRPPVPKVEWLTSASRLTLVQKSNFLGICPASVAAELQQGGRLHVLPVNPRVPLPPISVVWRRTKGDIAEIMDMKNALIECAAAMPGAMETRAAARAGEF</sequence>
<dbReference type="InterPro" id="IPR036388">
    <property type="entry name" value="WH-like_DNA-bd_sf"/>
</dbReference>
<reference evidence="6 7" key="1">
    <citation type="journal article" date="2012" name="BMC Genomics">
        <title>Comparative genomics of the classical Bordetella subspecies: the evolution and exchange of virulence-associated diversity amongst closely related pathogens.</title>
        <authorList>
            <person name="Park J."/>
            <person name="Zhang Y."/>
            <person name="Buboltz A.M."/>
            <person name="Zhang X."/>
            <person name="Schuster S.C."/>
            <person name="Ahuja U."/>
            <person name="Liu M."/>
            <person name="Miller J.F."/>
            <person name="Sebaihia M."/>
            <person name="Bentley S.D."/>
            <person name="Parkhill J."/>
            <person name="Harvill E.T."/>
        </authorList>
    </citation>
    <scope>NUCLEOTIDE SEQUENCE [LARGE SCALE GENOMIC DNA]</scope>
    <source>
        <strain evidence="6 7">253</strain>
    </source>
</reference>
<organism evidence="6 7">
    <name type="scientific">Bordetella bronchiseptica 253</name>
    <dbReference type="NCBI Taxonomy" id="568707"/>
    <lineage>
        <taxon>Bacteria</taxon>
        <taxon>Pseudomonadati</taxon>
        <taxon>Pseudomonadota</taxon>
        <taxon>Betaproteobacteria</taxon>
        <taxon>Burkholderiales</taxon>
        <taxon>Alcaligenaceae</taxon>
        <taxon>Bordetella</taxon>
    </lineage>
</organism>
<dbReference type="KEGG" id="bbh:BN112_4812"/>
<evidence type="ECO:0000256" key="1">
    <source>
        <dbReference type="ARBA" id="ARBA00009437"/>
    </source>
</evidence>
<dbReference type="PRINTS" id="PR00039">
    <property type="entry name" value="HTHLYSR"/>
</dbReference>
<evidence type="ECO:0000259" key="5">
    <source>
        <dbReference type="PROSITE" id="PS50931"/>
    </source>
</evidence>
<protein>
    <submittedName>
        <fullName evidence="6">LysR-type transcriptional regulator</fullName>
    </submittedName>
</protein>
<evidence type="ECO:0000313" key="7">
    <source>
        <dbReference type="Proteomes" id="UP000007564"/>
    </source>
</evidence>
<dbReference type="OrthoDB" id="5914299at2"/>
<keyword evidence="3" id="KW-0238">DNA-binding</keyword>
<comment type="similarity">
    <text evidence="1">Belongs to the LysR transcriptional regulatory family.</text>
</comment>
<evidence type="ECO:0000313" key="6">
    <source>
        <dbReference type="EMBL" id="CCJ56726.1"/>
    </source>
</evidence>
<dbReference type="GO" id="GO:0003700">
    <property type="term" value="F:DNA-binding transcription factor activity"/>
    <property type="evidence" value="ECO:0007669"/>
    <property type="project" value="InterPro"/>
</dbReference>
<dbReference type="InterPro" id="IPR050950">
    <property type="entry name" value="HTH-type_LysR_regulators"/>
</dbReference>
<feature type="domain" description="HTH lysR-type" evidence="5">
    <location>
        <begin position="12"/>
        <end position="69"/>
    </location>
</feature>
<dbReference type="HOGENOM" id="CLU_039613_6_0_4"/>
<dbReference type="GO" id="GO:0005829">
    <property type="term" value="C:cytosol"/>
    <property type="evidence" value="ECO:0007669"/>
    <property type="project" value="TreeGrafter"/>
</dbReference>
<keyword evidence="4" id="KW-0804">Transcription</keyword>
<name>A0A0C6PEW3_BORBO</name>
<dbReference type="Gene3D" id="1.10.10.10">
    <property type="entry name" value="Winged helix-like DNA-binding domain superfamily/Winged helix DNA-binding domain"/>
    <property type="match status" value="1"/>
</dbReference>
<dbReference type="AlphaFoldDB" id="A0A0C6PEW3"/>
<accession>A0A0C6PEW3</accession>
<keyword evidence="2" id="KW-0805">Transcription regulation</keyword>